<proteinExistence type="predicted"/>
<dbReference type="EMBL" id="JAFKCS010000003">
    <property type="protein sequence ID" value="MBN7819224.1"/>
    <property type="molecule type" value="Genomic_DNA"/>
</dbReference>
<comment type="caution">
    <text evidence="1">The sequence shown here is derived from an EMBL/GenBank/DDBJ whole genome shotgun (WGS) entry which is preliminary data.</text>
</comment>
<accession>A0ABS3CRS7</accession>
<sequence>MSTYTVKLGSGHYNYSGSEIQLTFSKALESVGLEKRIPEDMKSAVKDYLRDLFSDINDLSTEIIVKVPDYLSEYGDIIAEIIRNSLG</sequence>
<keyword evidence="2" id="KW-1185">Reference proteome</keyword>
<evidence type="ECO:0000313" key="2">
    <source>
        <dbReference type="Proteomes" id="UP000663992"/>
    </source>
</evidence>
<dbReference type="RefSeq" id="WP_206593043.1">
    <property type="nucleotide sequence ID" value="NZ_JAFKCS010000003.1"/>
</dbReference>
<name>A0ABS3CRS7_9ALTE</name>
<organism evidence="1 2">
    <name type="scientific">Bowmanella yangjiangensis</name>
    <dbReference type="NCBI Taxonomy" id="2811230"/>
    <lineage>
        <taxon>Bacteria</taxon>
        <taxon>Pseudomonadati</taxon>
        <taxon>Pseudomonadota</taxon>
        <taxon>Gammaproteobacteria</taxon>
        <taxon>Alteromonadales</taxon>
        <taxon>Alteromonadaceae</taxon>
        <taxon>Bowmanella</taxon>
    </lineage>
</organism>
<evidence type="ECO:0000313" key="1">
    <source>
        <dbReference type="EMBL" id="MBN7819224.1"/>
    </source>
</evidence>
<protein>
    <submittedName>
        <fullName evidence="1">Uncharacterized protein</fullName>
    </submittedName>
</protein>
<dbReference type="Proteomes" id="UP000663992">
    <property type="component" value="Unassembled WGS sequence"/>
</dbReference>
<reference evidence="1 2" key="1">
    <citation type="submission" date="2021-03" db="EMBL/GenBank/DDBJ databases">
        <title>novel species isolated from a fishpond in China.</title>
        <authorList>
            <person name="Lu H."/>
            <person name="Cai Z."/>
        </authorList>
    </citation>
    <scope>NUCLEOTIDE SEQUENCE [LARGE SCALE GENOMIC DNA]</scope>
    <source>
        <strain evidence="1 2">Y57</strain>
    </source>
</reference>
<gene>
    <name evidence="1" type="ORF">J0A65_05065</name>
</gene>